<dbReference type="CDD" id="cd02696">
    <property type="entry name" value="MurNAc-LAA"/>
    <property type="match status" value="1"/>
</dbReference>
<sequence>MFKLYVDPGHGGTDSGAMGNGLLEKDLTLDIALRIRMLLLNNYENVDVKMSRETDVFVSLTERTNAANDWQADYYL</sequence>
<dbReference type="Pfam" id="PF01520">
    <property type="entry name" value="Amidase_3"/>
    <property type="match status" value="1"/>
</dbReference>
<evidence type="ECO:0000256" key="1">
    <source>
        <dbReference type="ARBA" id="ARBA00022801"/>
    </source>
</evidence>
<dbReference type="EMBL" id="NUWJ01000449">
    <property type="protein sequence ID" value="PFK03837.1"/>
    <property type="molecule type" value="Genomic_DNA"/>
</dbReference>
<dbReference type="InterPro" id="IPR002508">
    <property type="entry name" value="MurNAc-LAA_cat"/>
</dbReference>
<dbReference type="AlphaFoldDB" id="A0A9X6WVD7"/>
<dbReference type="PANTHER" id="PTHR30404">
    <property type="entry name" value="N-ACETYLMURAMOYL-L-ALANINE AMIDASE"/>
    <property type="match status" value="1"/>
</dbReference>
<evidence type="ECO:0000259" key="2">
    <source>
        <dbReference type="Pfam" id="PF01520"/>
    </source>
</evidence>
<proteinExistence type="predicted"/>
<feature type="domain" description="MurNAc-LAA" evidence="2">
    <location>
        <begin position="5"/>
        <end position="75"/>
    </location>
</feature>
<dbReference type="GO" id="GO:0009253">
    <property type="term" value="P:peptidoglycan catabolic process"/>
    <property type="evidence" value="ECO:0007669"/>
    <property type="project" value="InterPro"/>
</dbReference>
<dbReference type="PANTHER" id="PTHR30404:SF0">
    <property type="entry name" value="N-ACETYLMURAMOYL-L-ALANINE AMIDASE AMIC"/>
    <property type="match status" value="1"/>
</dbReference>
<reference evidence="3 4" key="1">
    <citation type="submission" date="2017-09" db="EMBL/GenBank/DDBJ databases">
        <title>Large-scale bioinformatics analysis of Bacillus genomes uncovers conserved roles of natural products in bacterial physiology.</title>
        <authorList>
            <consortium name="Agbiome Team Llc"/>
            <person name="Bleich R.M."/>
            <person name="Grubbs K.J."/>
            <person name="Santa Maria K.C."/>
            <person name="Allen S.E."/>
            <person name="Farag S."/>
            <person name="Shank E.A."/>
            <person name="Bowers A."/>
        </authorList>
    </citation>
    <scope>NUCLEOTIDE SEQUENCE [LARGE SCALE GENOMIC DNA]</scope>
    <source>
        <strain evidence="3 4">AFS083741</strain>
    </source>
</reference>
<dbReference type="GO" id="GO:0008745">
    <property type="term" value="F:N-acetylmuramoyl-L-alanine amidase activity"/>
    <property type="evidence" value="ECO:0007669"/>
    <property type="project" value="InterPro"/>
</dbReference>
<protein>
    <submittedName>
        <fullName evidence="3">N-acetylmuramoyl-L-alanine amidase</fullName>
    </submittedName>
</protein>
<feature type="non-terminal residue" evidence="3">
    <location>
        <position position="76"/>
    </location>
</feature>
<dbReference type="Gene3D" id="3.40.630.40">
    <property type="entry name" value="Zn-dependent exopeptidases"/>
    <property type="match status" value="1"/>
</dbReference>
<dbReference type="InterPro" id="IPR050695">
    <property type="entry name" value="N-acetylmuramoyl_amidase_3"/>
</dbReference>
<comment type="caution">
    <text evidence="3">The sequence shown here is derived from an EMBL/GenBank/DDBJ whole genome shotgun (WGS) entry which is preliminary data.</text>
</comment>
<organism evidence="3 4">
    <name type="scientific">Bacillus cereus</name>
    <dbReference type="NCBI Taxonomy" id="1396"/>
    <lineage>
        <taxon>Bacteria</taxon>
        <taxon>Bacillati</taxon>
        <taxon>Bacillota</taxon>
        <taxon>Bacilli</taxon>
        <taxon>Bacillales</taxon>
        <taxon>Bacillaceae</taxon>
        <taxon>Bacillus</taxon>
        <taxon>Bacillus cereus group</taxon>
    </lineage>
</organism>
<evidence type="ECO:0000313" key="3">
    <source>
        <dbReference type="EMBL" id="PFK03837.1"/>
    </source>
</evidence>
<dbReference type="GO" id="GO:0030288">
    <property type="term" value="C:outer membrane-bounded periplasmic space"/>
    <property type="evidence" value="ECO:0007669"/>
    <property type="project" value="TreeGrafter"/>
</dbReference>
<evidence type="ECO:0000313" key="4">
    <source>
        <dbReference type="Proteomes" id="UP000224413"/>
    </source>
</evidence>
<dbReference type="Proteomes" id="UP000224413">
    <property type="component" value="Unassembled WGS sequence"/>
</dbReference>
<name>A0A9X6WVD7_BACCE</name>
<keyword evidence="1" id="KW-0378">Hydrolase</keyword>
<dbReference type="SUPFAM" id="SSF53187">
    <property type="entry name" value="Zn-dependent exopeptidases"/>
    <property type="match status" value="1"/>
</dbReference>
<accession>A0A9X6WVD7</accession>
<gene>
    <name evidence="3" type="ORF">COI98_32350</name>
</gene>